<evidence type="ECO:0000313" key="4">
    <source>
        <dbReference type="Proteomes" id="UP000241209"/>
    </source>
</evidence>
<dbReference type="InterPro" id="IPR024654">
    <property type="entry name" value="Calcineurin-like_PHP_lpxH"/>
</dbReference>
<dbReference type="Pfam" id="PF12850">
    <property type="entry name" value="Metallophos_2"/>
    <property type="match status" value="1"/>
</dbReference>
<gene>
    <name evidence="3" type="ORF">BU072_09460</name>
</gene>
<reference evidence="3 4" key="1">
    <citation type="journal article" date="2016" name="Front. Microbiol.">
        <title>Comprehensive Phylogenetic Analysis of Bovine Non-aureus Staphylococci Species Based on Whole-Genome Sequencing.</title>
        <authorList>
            <person name="Naushad S."/>
            <person name="Barkema H.W."/>
            <person name="Luby C."/>
            <person name="Condas L.A."/>
            <person name="Nobrega D.B."/>
            <person name="Carson D.A."/>
            <person name="De Buck J."/>
        </authorList>
    </citation>
    <scope>NUCLEOTIDE SEQUENCE [LARGE SCALE GENOMIC DNA]</scope>
    <source>
        <strain evidence="3 4">SNUC 2204</strain>
    </source>
</reference>
<evidence type="ECO:0000259" key="2">
    <source>
        <dbReference type="Pfam" id="PF12850"/>
    </source>
</evidence>
<dbReference type="SUPFAM" id="SSF56300">
    <property type="entry name" value="Metallo-dependent phosphatases"/>
    <property type="match status" value="1"/>
</dbReference>
<comment type="caution">
    <text evidence="3">The sequence shown here is derived from an EMBL/GenBank/DDBJ whole genome shotgun (WGS) entry which is preliminary data.</text>
</comment>
<evidence type="ECO:0000313" key="3">
    <source>
        <dbReference type="EMBL" id="PTI29155.1"/>
    </source>
</evidence>
<dbReference type="EMBL" id="PZFK01000018">
    <property type="protein sequence ID" value="PTI29155.1"/>
    <property type="molecule type" value="Genomic_DNA"/>
</dbReference>
<dbReference type="RefSeq" id="WP_107509166.1">
    <property type="nucleotide sequence ID" value="NZ_PZFF01000036.1"/>
</dbReference>
<proteinExistence type="inferred from homology"/>
<comment type="similarity">
    <text evidence="1">Belongs to the metallophosphoesterase superfamily. YfcE family.</text>
</comment>
<dbReference type="InterPro" id="IPR011152">
    <property type="entry name" value="Pesterase_MJ0912"/>
</dbReference>
<accession>A0A2T4PS60</accession>
<dbReference type="InterPro" id="IPR050126">
    <property type="entry name" value="Ap4A_hydrolase"/>
</dbReference>
<organism evidence="3 4">
    <name type="scientific">Mammaliicoccus vitulinus</name>
    <dbReference type="NCBI Taxonomy" id="71237"/>
    <lineage>
        <taxon>Bacteria</taxon>
        <taxon>Bacillati</taxon>
        <taxon>Bacillota</taxon>
        <taxon>Bacilli</taxon>
        <taxon>Bacillales</taxon>
        <taxon>Staphylococcaceae</taxon>
        <taxon>Mammaliicoccus</taxon>
    </lineage>
</organism>
<dbReference type="PANTHER" id="PTHR42850">
    <property type="entry name" value="METALLOPHOSPHOESTERASE"/>
    <property type="match status" value="1"/>
</dbReference>
<dbReference type="Proteomes" id="UP000241209">
    <property type="component" value="Unassembled WGS sequence"/>
</dbReference>
<feature type="domain" description="Calcineurin-like phosphoesterase" evidence="2">
    <location>
        <begin position="3"/>
        <end position="207"/>
    </location>
</feature>
<name>A0A2T4PS60_9STAP</name>
<dbReference type="GO" id="GO:0016791">
    <property type="term" value="F:phosphatase activity"/>
    <property type="evidence" value="ECO:0007669"/>
    <property type="project" value="TreeGrafter"/>
</dbReference>
<dbReference type="GO" id="GO:0005737">
    <property type="term" value="C:cytoplasm"/>
    <property type="evidence" value="ECO:0007669"/>
    <property type="project" value="TreeGrafter"/>
</dbReference>
<dbReference type="PANTHER" id="PTHR42850:SF2">
    <property type="entry name" value="BLL5683 PROTEIN"/>
    <property type="match status" value="1"/>
</dbReference>
<dbReference type="Gene3D" id="3.60.21.10">
    <property type="match status" value="1"/>
</dbReference>
<evidence type="ECO:0000256" key="1">
    <source>
        <dbReference type="ARBA" id="ARBA00008950"/>
    </source>
</evidence>
<dbReference type="AlphaFoldDB" id="A0A2T4PS60"/>
<protein>
    <submittedName>
        <fullName evidence="3">Metallophosphoesterase</fullName>
    </submittedName>
</protein>
<dbReference type="PIRSF" id="PIRSF000883">
    <property type="entry name" value="Pesterase_MJ0912"/>
    <property type="match status" value="1"/>
</dbReference>
<dbReference type="STRING" id="1167632.GCA_000286335_02141"/>
<dbReference type="InterPro" id="IPR029052">
    <property type="entry name" value="Metallo-depent_PP-like"/>
</dbReference>
<sequence>MVKFAILTDIHGNYDALTAVLTDIDNKKDIKHIYNLGDNIGVGHQTNEVLEVITNRDDMTYIAGNHDEAIMAVANKEDYPESLKNKFYEHHQWIVEHLDTKYYNFLNNLQREVTQDIEGLKFYFTHYRILEENIKQHISDDPFEPIVEPSLEHVHGLFNGLDADFVTFGHNHVLHHFDDIETIYFNPGSVGLNNGAYAVYGIVEVKDGAINVERIKVPYDNQPFLDGFDEKAVPGKQLIFESFI</sequence>